<proteinExistence type="predicted"/>
<gene>
    <name evidence="1" type="ORF">B1812_19270</name>
</gene>
<dbReference type="AlphaFoldDB" id="A0A1W6MZ63"/>
<dbReference type="SUPFAM" id="SSF52172">
    <property type="entry name" value="CheY-like"/>
    <property type="match status" value="1"/>
</dbReference>
<dbReference type="KEGG" id="mbry:B1812_19270"/>
<dbReference type="Gene3D" id="3.40.50.2300">
    <property type="match status" value="1"/>
</dbReference>
<organism evidence="1 2">
    <name type="scientific">Methylocystis bryophila</name>
    <dbReference type="NCBI Taxonomy" id="655015"/>
    <lineage>
        <taxon>Bacteria</taxon>
        <taxon>Pseudomonadati</taxon>
        <taxon>Pseudomonadota</taxon>
        <taxon>Alphaproteobacteria</taxon>
        <taxon>Hyphomicrobiales</taxon>
        <taxon>Methylocystaceae</taxon>
        <taxon>Methylocystis</taxon>
    </lineage>
</organism>
<reference evidence="1 2" key="1">
    <citation type="submission" date="2017-02" db="EMBL/GenBank/DDBJ databases">
        <authorList>
            <person name="Peterson S.W."/>
        </authorList>
    </citation>
    <scope>NUCLEOTIDE SEQUENCE [LARGE SCALE GENOMIC DNA]</scope>
    <source>
        <strain evidence="1 2">S285</strain>
    </source>
</reference>
<name>A0A1W6MZ63_9HYPH</name>
<dbReference type="Proteomes" id="UP000193978">
    <property type="component" value="Chromosome"/>
</dbReference>
<protein>
    <recommendedName>
        <fullName evidence="3">Response regulatory domain-containing protein</fullName>
    </recommendedName>
</protein>
<accession>A0A1W6MZ63</accession>
<dbReference type="RefSeq" id="WP_085773003.1">
    <property type="nucleotide sequence ID" value="NZ_AP027149.1"/>
</dbReference>
<dbReference type="InterPro" id="IPR011006">
    <property type="entry name" value="CheY-like_superfamily"/>
</dbReference>
<dbReference type="STRING" id="655015.B1812_19270"/>
<dbReference type="OrthoDB" id="9782655at2"/>
<evidence type="ECO:0008006" key="3">
    <source>
        <dbReference type="Google" id="ProtNLM"/>
    </source>
</evidence>
<evidence type="ECO:0000313" key="1">
    <source>
        <dbReference type="EMBL" id="ARN82865.1"/>
    </source>
</evidence>
<dbReference type="EMBL" id="CP019948">
    <property type="protein sequence ID" value="ARN82865.1"/>
    <property type="molecule type" value="Genomic_DNA"/>
</dbReference>
<keyword evidence="2" id="KW-1185">Reference proteome</keyword>
<sequence length="342" mass="36267">MQVRYVQDAQERAADLKKKLGRDAGFNLGVCKRFEELETASGAPLDVLLIDASRADRIALEDDIRTARKYTDAPIVFVTGGENGQIRARALKAGAEAVLPRESITSSLIREVVERAATRRRAGKTKRRSVAKTKAGSSGSGACVDAPNTALKASLAYVEQGLARLDLNGGTPLPLSSDPPAADLLTIIGYARKLIGREPGSSLECDGAALLSALQDDLIDAAAEAGVALLIEAPAPARFFVVGAPDNARLGLEAIVIGLLRACDKGSRLRIELRTEGEETRLRARADAPLVGNLCAFFAPEGEESAFDYSTSSLRCGAALLGLRPEQIDLSEEGRGVIQIYL</sequence>
<evidence type="ECO:0000313" key="2">
    <source>
        <dbReference type="Proteomes" id="UP000193978"/>
    </source>
</evidence>